<proteinExistence type="predicted"/>
<keyword evidence="3" id="KW-1185">Reference proteome</keyword>
<evidence type="ECO:0000313" key="2">
    <source>
        <dbReference type="EMBL" id="KAF6200446.1"/>
    </source>
</evidence>
<organism evidence="2 3">
    <name type="scientific">Apolygus lucorum</name>
    <name type="common">Small green plant bug</name>
    <name type="synonym">Lygocoris lucorum</name>
    <dbReference type="NCBI Taxonomy" id="248454"/>
    <lineage>
        <taxon>Eukaryota</taxon>
        <taxon>Metazoa</taxon>
        <taxon>Ecdysozoa</taxon>
        <taxon>Arthropoda</taxon>
        <taxon>Hexapoda</taxon>
        <taxon>Insecta</taxon>
        <taxon>Pterygota</taxon>
        <taxon>Neoptera</taxon>
        <taxon>Paraneoptera</taxon>
        <taxon>Hemiptera</taxon>
        <taxon>Heteroptera</taxon>
        <taxon>Panheteroptera</taxon>
        <taxon>Cimicomorpha</taxon>
        <taxon>Miridae</taxon>
        <taxon>Mirini</taxon>
        <taxon>Apolygus</taxon>
    </lineage>
</organism>
<feature type="transmembrane region" description="Helical" evidence="1">
    <location>
        <begin position="7"/>
        <end position="25"/>
    </location>
</feature>
<dbReference type="AlphaFoldDB" id="A0A8S9WXC0"/>
<evidence type="ECO:0000256" key="1">
    <source>
        <dbReference type="SAM" id="Phobius"/>
    </source>
</evidence>
<dbReference type="Proteomes" id="UP000466442">
    <property type="component" value="Unassembled WGS sequence"/>
</dbReference>
<dbReference type="EMBL" id="WIXP02000013">
    <property type="protein sequence ID" value="KAF6200446.1"/>
    <property type="molecule type" value="Genomic_DNA"/>
</dbReference>
<evidence type="ECO:0000313" key="3">
    <source>
        <dbReference type="Proteomes" id="UP000466442"/>
    </source>
</evidence>
<sequence>MSRFSALIRYSLYTVAGGAGLYAFISPSSDIPAKDPMRDDSQRFLVLQHMKKAAESSQSSYNKPLEIKTVSDK</sequence>
<keyword evidence="1" id="KW-1133">Transmembrane helix</keyword>
<keyword evidence="1" id="KW-0472">Membrane</keyword>
<gene>
    <name evidence="2" type="ORF">GE061_004889</name>
</gene>
<reference evidence="2" key="1">
    <citation type="journal article" date="2021" name="Mol. Ecol. Resour.">
        <title>Apolygus lucorum genome provides insights into omnivorousness and mesophyll feeding.</title>
        <authorList>
            <person name="Liu Y."/>
            <person name="Liu H."/>
            <person name="Wang H."/>
            <person name="Huang T."/>
            <person name="Liu B."/>
            <person name="Yang B."/>
            <person name="Yin L."/>
            <person name="Li B."/>
            <person name="Zhang Y."/>
            <person name="Zhang S."/>
            <person name="Jiang F."/>
            <person name="Zhang X."/>
            <person name="Ren Y."/>
            <person name="Wang B."/>
            <person name="Wang S."/>
            <person name="Lu Y."/>
            <person name="Wu K."/>
            <person name="Fan W."/>
            <person name="Wang G."/>
        </authorList>
    </citation>
    <scope>NUCLEOTIDE SEQUENCE</scope>
    <source>
        <strain evidence="2">12Hb</strain>
    </source>
</reference>
<protein>
    <submittedName>
        <fullName evidence="2">Uncharacterized protein</fullName>
    </submittedName>
</protein>
<comment type="caution">
    <text evidence="2">The sequence shown here is derived from an EMBL/GenBank/DDBJ whole genome shotgun (WGS) entry which is preliminary data.</text>
</comment>
<name>A0A8S9WXC0_APOLU</name>
<keyword evidence="1" id="KW-0812">Transmembrane</keyword>
<accession>A0A8S9WXC0</accession>